<dbReference type="NCBIfam" id="TIGR00325">
    <property type="entry name" value="lpxC"/>
    <property type="match status" value="1"/>
</dbReference>
<comment type="cofactor">
    <cofactor evidence="1 12">
        <name>Zn(2+)</name>
        <dbReference type="ChEBI" id="CHEBI:29105"/>
    </cofactor>
</comment>
<dbReference type="EC" id="3.5.1.108" evidence="4 12"/>
<dbReference type="HAMAP" id="MF_00388">
    <property type="entry name" value="LpxC"/>
    <property type="match status" value="1"/>
</dbReference>
<keyword evidence="5 12" id="KW-0444">Lipid biosynthesis</keyword>
<keyword evidence="9 12" id="KW-0862">Zinc</keyword>
<dbReference type="GO" id="GO:0016020">
    <property type="term" value="C:membrane"/>
    <property type="evidence" value="ECO:0007669"/>
    <property type="project" value="GOC"/>
</dbReference>
<dbReference type="GO" id="GO:0046872">
    <property type="term" value="F:metal ion binding"/>
    <property type="evidence" value="ECO:0007669"/>
    <property type="project" value="UniProtKB-KW"/>
</dbReference>
<sequence>MHHQQRTIAKPVTCSGVGIHSGKKVNVTIKPAPSNYGIKFIRTDLPDCPSISAHFNMVVDTSLATVIGIDGFIVSTIEHLMACLAGLSIDNALVEVDTYEMPIMDGSAGPFTKLIKATGIKEQDAPRYCFVIKEPIKLKKDGKFVGVYPCSAFKITCTIEYDHDLIKRQTYSVNLSDRTFEREICKARTFGFLHEYDYLKQYGLAKGVSLENVIAIDRHKVVNEGGLRYQNEFVRHKILDCIGDFSLLGMPILGHIVAEKSGHAFNHAFLKEFFAQKESWETVTVRDAQDLAPFQPKSLAI</sequence>
<comment type="caution">
    <text evidence="13">The sequence shown here is derived from an EMBL/GenBank/DDBJ whole genome shotgun (WGS) entry which is preliminary data.</text>
</comment>
<feature type="binding site" evidence="12">
    <location>
        <position position="236"/>
    </location>
    <ligand>
        <name>Zn(2+)</name>
        <dbReference type="ChEBI" id="CHEBI:29105"/>
    </ligand>
</feature>
<evidence type="ECO:0000256" key="12">
    <source>
        <dbReference type="HAMAP-Rule" id="MF_00388"/>
    </source>
</evidence>
<evidence type="ECO:0000256" key="11">
    <source>
        <dbReference type="ARBA" id="ARBA00024535"/>
    </source>
</evidence>
<keyword evidence="8 12" id="KW-0378">Hydrolase</keyword>
<protein>
    <recommendedName>
        <fullName evidence="4 12">UDP-3-O-acyl-N-acetylglucosamine deacetylase</fullName>
        <shortName evidence="12">UDP-3-O-acyl-GlcNAc deacetylase</shortName>
        <ecNumber evidence="4 12">3.5.1.108</ecNumber>
    </recommendedName>
    <alternativeName>
        <fullName evidence="12">UDP-3-O-[R-3-hydroxymyristoyl]-N-acetylglucosamine deacetylase</fullName>
    </alternativeName>
</protein>
<evidence type="ECO:0000313" key="14">
    <source>
        <dbReference type="Proteomes" id="UP000603434"/>
    </source>
</evidence>
<dbReference type="InterPro" id="IPR011334">
    <property type="entry name" value="UDP-acyl_GlcNac_deAcase_C"/>
</dbReference>
<reference evidence="13 14" key="1">
    <citation type="submission" date="2020-08" db="EMBL/GenBank/DDBJ databases">
        <title>Bridging the membrane lipid divide: bacteria of the FCB group superphylum have the potential to synthesize archaeal ether lipids.</title>
        <authorList>
            <person name="Villanueva L."/>
            <person name="Von Meijenfeldt F.A.B."/>
            <person name="Westbye A.B."/>
            <person name="Yadav S."/>
            <person name="Hopmans E.C."/>
            <person name="Dutilh B.E."/>
            <person name="Sinninghe Damste J.S."/>
        </authorList>
    </citation>
    <scope>NUCLEOTIDE SEQUENCE [LARGE SCALE GENOMIC DNA]</scope>
    <source>
        <strain evidence="13">NIOZ-UU30</strain>
    </source>
</reference>
<name>A0A8J6NWP2_9BACT</name>
<gene>
    <name evidence="12" type="primary">lpxC</name>
    <name evidence="13" type="ORF">H8E23_11645</name>
</gene>
<dbReference type="Gene3D" id="3.30.1700.10">
    <property type="entry name" value="lpxc deacetylase, domain 2"/>
    <property type="match status" value="1"/>
</dbReference>
<dbReference type="PANTHER" id="PTHR33694:SF1">
    <property type="entry name" value="UDP-3-O-ACYL-N-ACETYLGLUCOSAMINE DEACETYLASE 1, MITOCHONDRIAL-RELATED"/>
    <property type="match status" value="1"/>
</dbReference>
<dbReference type="SUPFAM" id="SSF54211">
    <property type="entry name" value="Ribosomal protein S5 domain 2-like"/>
    <property type="match status" value="2"/>
</dbReference>
<dbReference type="InterPro" id="IPR004463">
    <property type="entry name" value="UDP-acyl_GlcNac_deAcase"/>
</dbReference>
<comment type="function">
    <text evidence="2 12">Catalyzes the hydrolysis of UDP-3-O-myristoyl-N-acetylglucosamine to form UDP-3-O-myristoylglucosamine and acetate, the committed step in lipid A biosynthesis.</text>
</comment>
<evidence type="ECO:0000256" key="3">
    <source>
        <dbReference type="ARBA" id="ARBA00005002"/>
    </source>
</evidence>
<evidence type="ECO:0000256" key="2">
    <source>
        <dbReference type="ARBA" id="ARBA00002923"/>
    </source>
</evidence>
<feature type="binding site" evidence="12">
    <location>
        <position position="240"/>
    </location>
    <ligand>
        <name>Zn(2+)</name>
        <dbReference type="ChEBI" id="CHEBI:29105"/>
    </ligand>
</feature>
<evidence type="ECO:0000256" key="10">
    <source>
        <dbReference type="ARBA" id="ARBA00023098"/>
    </source>
</evidence>
<comment type="catalytic activity">
    <reaction evidence="11 12">
        <text>a UDP-3-O-[(3R)-3-hydroxyacyl]-N-acetyl-alpha-D-glucosamine + H2O = a UDP-3-O-[(3R)-3-hydroxyacyl]-alpha-D-glucosamine + acetate</text>
        <dbReference type="Rhea" id="RHEA:67816"/>
        <dbReference type="ChEBI" id="CHEBI:15377"/>
        <dbReference type="ChEBI" id="CHEBI:30089"/>
        <dbReference type="ChEBI" id="CHEBI:137740"/>
        <dbReference type="ChEBI" id="CHEBI:173225"/>
        <dbReference type="EC" id="3.5.1.108"/>
    </reaction>
</comment>
<dbReference type="GO" id="GO:0009245">
    <property type="term" value="P:lipid A biosynthetic process"/>
    <property type="evidence" value="ECO:0007669"/>
    <property type="project" value="UniProtKB-UniRule"/>
</dbReference>
<feature type="binding site" evidence="12">
    <location>
        <position position="79"/>
    </location>
    <ligand>
        <name>Zn(2+)</name>
        <dbReference type="ChEBI" id="CHEBI:29105"/>
    </ligand>
</feature>
<evidence type="ECO:0000256" key="6">
    <source>
        <dbReference type="ARBA" id="ARBA00022556"/>
    </source>
</evidence>
<dbReference type="AlphaFoldDB" id="A0A8J6NWP2"/>
<evidence type="ECO:0000256" key="8">
    <source>
        <dbReference type="ARBA" id="ARBA00022801"/>
    </source>
</evidence>
<organism evidence="13 14">
    <name type="scientific">Candidatus Desulfatibia profunda</name>
    <dbReference type="NCBI Taxonomy" id="2841695"/>
    <lineage>
        <taxon>Bacteria</taxon>
        <taxon>Pseudomonadati</taxon>
        <taxon>Thermodesulfobacteriota</taxon>
        <taxon>Desulfobacteria</taxon>
        <taxon>Desulfobacterales</taxon>
        <taxon>Desulfobacterales incertae sedis</taxon>
        <taxon>Candidatus Desulfatibia</taxon>
    </lineage>
</organism>
<evidence type="ECO:0000256" key="9">
    <source>
        <dbReference type="ARBA" id="ARBA00022833"/>
    </source>
</evidence>
<dbReference type="GO" id="GO:0103117">
    <property type="term" value="F:UDP-3-O-acyl-N-acetylglucosamine deacetylase activity"/>
    <property type="evidence" value="ECO:0007669"/>
    <property type="project" value="UniProtKB-UniRule"/>
</dbReference>
<comment type="pathway">
    <text evidence="3 12">Glycolipid biosynthesis; lipid IV(A) biosynthesis; lipid IV(A) from (3R)-3-hydroxytetradecanoyl-[acyl-carrier-protein] and UDP-N-acetyl-alpha-D-glucosamine: step 2/6.</text>
</comment>
<proteinExistence type="inferred from homology"/>
<evidence type="ECO:0000256" key="4">
    <source>
        <dbReference type="ARBA" id="ARBA00012745"/>
    </source>
</evidence>
<dbReference type="Pfam" id="PF03331">
    <property type="entry name" value="LpxC"/>
    <property type="match status" value="1"/>
</dbReference>
<keyword evidence="6 12" id="KW-0441">Lipid A biosynthesis</keyword>
<evidence type="ECO:0000256" key="7">
    <source>
        <dbReference type="ARBA" id="ARBA00022723"/>
    </source>
</evidence>
<dbReference type="InterPro" id="IPR015870">
    <property type="entry name" value="UDP-acyl_N-AcGlcN_deAcase_N"/>
</dbReference>
<keyword evidence="10 12" id="KW-0443">Lipid metabolism</keyword>
<comment type="similarity">
    <text evidence="12">Belongs to the LpxC family.</text>
</comment>
<keyword evidence="7 12" id="KW-0479">Metal-binding</keyword>
<evidence type="ECO:0000256" key="1">
    <source>
        <dbReference type="ARBA" id="ARBA00001947"/>
    </source>
</evidence>
<feature type="active site" description="Proton donor" evidence="12">
    <location>
        <position position="263"/>
    </location>
</feature>
<dbReference type="Gene3D" id="3.30.230.20">
    <property type="entry name" value="lpxc deacetylase, domain 1"/>
    <property type="match status" value="1"/>
</dbReference>
<dbReference type="PANTHER" id="PTHR33694">
    <property type="entry name" value="UDP-3-O-ACYL-N-ACETYLGLUCOSAMINE DEACETYLASE 1, MITOCHONDRIAL-RELATED"/>
    <property type="match status" value="1"/>
</dbReference>
<dbReference type="Proteomes" id="UP000603434">
    <property type="component" value="Unassembled WGS sequence"/>
</dbReference>
<accession>A0A8J6NWP2</accession>
<dbReference type="UniPathway" id="UPA00359">
    <property type="reaction ID" value="UER00478"/>
</dbReference>
<dbReference type="EMBL" id="JACNJH010000164">
    <property type="protein sequence ID" value="MBC8362038.1"/>
    <property type="molecule type" value="Genomic_DNA"/>
</dbReference>
<evidence type="ECO:0000313" key="13">
    <source>
        <dbReference type="EMBL" id="MBC8362038.1"/>
    </source>
</evidence>
<evidence type="ECO:0000256" key="5">
    <source>
        <dbReference type="ARBA" id="ARBA00022516"/>
    </source>
</evidence>
<dbReference type="InterPro" id="IPR020568">
    <property type="entry name" value="Ribosomal_Su5_D2-typ_SF"/>
</dbReference>